<evidence type="ECO:0000256" key="4">
    <source>
        <dbReference type="ARBA" id="ARBA00022764"/>
    </source>
</evidence>
<dbReference type="PANTHER" id="PTHR30006">
    <property type="entry name" value="THIAMINE-BINDING PERIPLASMIC PROTEIN-RELATED"/>
    <property type="match status" value="1"/>
</dbReference>
<evidence type="ECO:0000256" key="5">
    <source>
        <dbReference type="SAM" id="SignalP"/>
    </source>
</evidence>
<dbReference type="EMBL" id="VIFX01000037">
    <property type="protein sequence ID" value="TQR83894.1"/>
    <property type="molecule type" value="Genomic_DNA"/>
</dbReference>
<evidence type="ECO:0000313" key="6">
    <source>
        <dbReference type="EMBL" id="TQR83894.1"/>
    </source>
</evidence>
<name>A0A544VV80_9MYCO</name>
<accession>A0A544VV80</accession>
<evidence type="ECO:0000256" key="1">
    <source>
        <dbReference type="ARBA" id="ARBA00004418"/>
    </source>
</evidence>
<keyword evidence="7" id="KW-1185">Reference proteome</keyword>
<evidence type="ECO:0000313" key="7">
    <source>
        <dbReference type="Proteomes" id="UP000315759"/>
    </source>
</evidence>
<evidence type="ECO:0000256" key="2">
    <source>
        <dbReference type="ARBA" id="ARBA00022448"/>
    </source>
</evidence>
<keyword evidence="3 5" id="KW-0732">Signal</keyword>
<keyword evidence="4" id="KW-0574">Periplasm</keyword>
<dbReference type="Pfam" id="PF13416">
    <property type="entry name" value="SBP_bac_8"/>
    <property type="match status" value="1"/>
</dbReference>
<dbReference type="GO" id="GO:0030975">
    <property type="term" value="F:thiamine binding"/>
    <property type="evidence" value="ECO:0007669"/>
    <property type="project" value="TreeGrafter"/>
</dbReference>
<comment type="subcellular location">
    <subcellularLocation>
        <location evidence="1">Periplasm</location>
    </subcellularLocation>
</comment>
<dbReference type="PANTHER" id="PTHR30006:SF3">
    <property type="entry name" value="THIAMINE-BINDING PERIPLASMIC PROTEIN"/>
    <property type="match status" value="1"/>
</dbReference>
<dbReference type="RefSeq" id="WP_142554583.1">
    <property type="nucleotide sequence ID" value="NZ_VIFX01000037.1"/>
</dbReference>
<protein>
    <submittedName>
        <fullName evidence="6">Extracellular solute-binding protein</fullName>
    </submittedName>
</protein>
<feature type="signal peptide" evidence="5">
    <location>
        <begin position="1"/>
        <end position="23"/>
    </location>
</feature>
<dbReference type="GO" id="GO:0015888">
    <property type="term" value="P:thiamine transport"/>
    <property type="evidence" value="ECO:0007669"/>
    <property type="project" value="TreeGrafter"/>
</dbReference>
<keyword evidence="2" id="KW-0813">Transport</keyword>
<proteinExistence type="predicted"/>
<gene>
    <name evidence="6" type="ORF">D8S82_24450</name>
</gene>
<feature type="chain" id="PRO_5039138561" evidence="5">
    <location>
        <begin position="24"/>
        <end position="375"/>
    </location>
</feature>
<sequence length="375" mass="40233">MSKASLRRAAQFAAIGLSGVLVAACGGSPAPAPDASRFDPAVFPASTFSGLKGSLTWYDSSGGATTEAKDSTVWKDFTALTGLPAQAEYTDGTSTKFRAAAEAGQVPWNLIEFGSGGEFFQAADAGLLAPIDKSLVPTDKLAPTSVEDYGIRVEENGALLAWNTNALNGKTPTSTADLFNTKDFPGKRCMYKYPVSAGTLEVALLADGVPADKMYPLDVKRAIAKLATIKDDIVWWDSGTTSMQLLSNGECSMGMMWNGRLFDAIENQKLPFGYTWNGGLRTAAYYAVPKGAPETKTGMAAMAMWVLDRQGQIDFVNKTTYNTDIKDLTLDDYQANVRPYIAQGPNVAKTVTEDSQYYGKNLDAVSQELAEFQSQ</sequence>
<organism evidence="6 7">
    <name type="scientific">Mycolicibacterium hodleri</name>
    <dbReference type="NCBI Taxonomy" id="49897"/>
    <lineage>
        <taxon>Bacteria</taxon>
        <taxon>Bacillati</taxon>
        <taxon>Actinomycetota</taxon>
        <taxon>Actinomycetes</taxon>
        <taxon>Mycobacteriales</taxon>
        <taxon>Mycobacteriaceae</taxon>
        <taxon>Mycolicibacterium</taxon>
    </lineage>
</organism>
<comment type="caution">
    <text evidence="6">The sequence shown here is derived from an EMBL/GenBank/DDBJ whole genome shotgun (WGS) entry which is preliminary data.</text>
</comment>
<dbReference type="InterPro" id="IPR006059">
    <property type="entry name" value="SBP"/>
</dbReference>
<reference evidence="6 7" key="1">
    <citation type="submission" date="2018-10" db="EMBL/GenBank/DDBJ databases">
        <title>Draft genome of Mycobacterium hodleri strain B.</title>
        <authorList>
            <person name="Amande T.J."/>
            <person name="Mcgenity T.J."/>
        </authorList>
    </citation>
    <scope>NUCLEOTIDE SEQUENCE [LARGE SCALE GENOMIC DNA]</scope>
    <source>
        <strain evidence="6 7">B</strain>
    </source>
</reference>
<evidence type="ECO:0000256" key="3">
    <source>
        <dbReference type="ARBA" id="ARBA00022729"/>
    </source>
</evidence>
<dbReference type="SUPFAM" id="SSF53850">
    <property type="entry name" value="Periplasmic binding protein-like II"/>
    <property type="match status" value="1"/>
</dbReference>
<dbReference type="GO" id="GO:0030288">
    <property type="term" value="C:outer membrane-bounded periplasmic space"/>
    <property type="evidence" value="ECO:0007669"/>
    <property type="project" value="TreeGrafter"/>
</dbReference>
<dbReference type="Gene3D" id="3.40.190.10">
    <property type="entry name" value="Periplasmic binding protein-like II"/>
    <property type="match status" value="2"/>
</dbReference>
<dbReference type="Proteomes" id="UP000315759">
    <property type="component" value="Unassembled WGS sequence"/>
</dbReference>
<dbReference type="AlphaFoldDB" id="A0A544VV80"/>
<dbReference type="PROSITE" id="PS51257">
    <property type="entry name" value="PROKAR_LIPOPROTEIN"/>
    <property type="match status" value="1"/>
</dbReference>
<dbReference type="GO" id="GO:0030976">
    <property type="term" value="F:thiamine pyrophosphate binding"/>
    <property type="evidence" value="ECO:0007669"/>
    <property type="project" value="TreeGrafter"/>
</dbReference>